<evidence type="ECO:0000313" key="2">
    <source>
        <dbReference type="Proteomes" id="UP001152300"/>
    </source>
</evidence>
<comment type="caution">
    <text evidence="1">The sequence shown here is derived from an EMBL/GenBank/DDBJ whole genome shotgun (WGS) entry which is preliminary data.</text>
</comment>
<dbReference type="AlphaFoldDB" id="A0A9X0ABD5"/>
<proteinExistence type="predicted"/>
<gene>
    <name evidence="1" type="ORF">OCU04_011262</name>
</gene>
<name>A0A9X0ABD5_9HELO</name>
<evidence type="ECO:0000313" key="1">
    <source>
        <dbReference type="EMBL" id="KAJ8059607.1"/>
    </source>
</evidence>
<sequence length="88" mass="9768">MTSQTLTLPLLRGTTTLEAALEQEENMLLGLAYPELRLDFFVWLSTHRADIEDTVSYHLGLTGYQFTLTIGTSIPGDESSSDSLCLTR</sequence>
<reference evidence="1" key="1">
    <citation type="submission" date="2022-11" db="EMBL/GenBank/DDBJ databases">
        <title>Genome Resource of Sclerotinia nivalis Strain SnTB1, a Plant Pathogen Isolated from American Ginseng.</title>
        <authorList>
            <person name="Fan S."/>
        </authorList>
    </citation>
    <scope>NUCLEOTIDE SEQUENCE</scope>
    <source>
        <strain evidence="1">SnTB1</strain>
    </source>
</reference>
<keyword evidence="2" id="KW-1185">Reference proteome</keyword>
<organism evidence="1 2">
    <name type="scientific">Sclerotinia nivalis</name>
    <dbReference type="NCBI Taxonomy" id="352851"/>
    <lineage>
        <taxon>Eukaryota</taxon>
        <taxon>Fungi</taxon>
        <taxon>Dikarya</taxon>
        <taxon>Ascomycota</taxon>
        <taxon>Pezizomycotina</taxon>
        <taxon>Leotiomycetes</taxon>
        <taxon>Helotiales</taxon>
        <taxon>Sclerotiniaceae</taxon>
        <taxon>Sclerotinia</taxon>
    </lineage>
</organism>
<accession>A0A9X0ABD5</accession>
<dbReference type="EMBL" id="JAPEIS010000014">
    <property type="protein sequence ID" value="KAJ8059607.1"/>
    <property type="molecule type" value="Genomic_DNA"/>
</dbReference>
<dbReference type="Proteomes" id="UP001152300">
    <property type="component" value="Unassembled WGS sequence"/>
</dbReference>
<protein>
    <submittedName>
        <fullName evidence="1">Uncharacterized protein</fullName>
    </submittedName>
</protein>